<dbReference type="GO" id="GO:0008881">
    <property type="term" value="F:glutamate racemase activity"/>
    <property type="evidence" value="ECO:0007669"/>
    <property type="project" value="UniProtKB-UniRule"/>
</dbReference>
<feature type="active site" description="Proton donor/acceptor" evidence="7">
    <location>
        <position position="184"/>
    </location>
</feature>
<name>A0AAW8CDG1_9PAST</name>
<dbReference type="InterPro" id="IPR015942">
    <property type="entry name" value="Asp/Glu/hydantoin_racemase"/>
</dbReference>
<dbReference type="HAMAP" id="MF_00258">
    <property type="entry name" value="Glu_racemase"/>
    <property type="match status" value="1"/>
</dbReference>
<evidence type="ECO:0000256" key="1">
    <source>
        <dbReference type="ARBA" id="ARBA00001602"/>
    </source>
</evidence>
<feature type="active site" description="Proton donor/acceptor" evidence="7">
    <location>
        <position position="73"/>
    </location>
</feature>
<dbReference type="PANTHER" id="PTHR21198:SF2">
    <property type="entry name" value="GLUTAMATE RACEMASE"/>
    <property type="match status" value="1"/>
</dbReference>
<keyword evidence="3 7" id="KW-0133">Cell shape</keyword>
<dbReference type="InterPro" id="IPR001920">
    <property type="entry name" value="Asp/Glu_race"/>
</dbReference>
<dbReference type="FunFam" id="3.40.50.1860:FF:000001">
    <property type="entry name" value="Glutamate racemase"/>
    <property type="match status" value="1"/>
</dbReference>
<evidence type="ECO:0000313" key="8">
    <source>
        <dbReference type="EMBL" id="MDP8147994.1"/>
    </source>
</evidence>
<dbReference type="RefSeq" id="WP_306350952.1">
    <property type="nucleotide sequence ID" value="NZ_JASAWV010000003.1"/>
</dbReference>
<dbReference type="GO" id="GO:0009252">
    <property type="term" value="P:peptidoglycan biosynthetic process"/>
    <property type="evidence" value="ECO:0007669"/>
    <property type="project" value="UniProtKB-UniRule"/>
</dbReference>
<comment type="caution">
    <text evidence="8">The sequence shown here is derived from an EMBL/GenBank/DDBJ whole genome shotgun (WGS) entry which is preliminary data.</text>
</comment>
<dbReference type="PROSITE" id="PS00924">
    <property type="entry name" value="ASP_GLU_RACEMASE_2"/>
    <property type="match status" value="1"/>
</dbReference>
<dbReference type="NCBIfam" id="TIGR00067">
    <property type="entry name" value="glut_race"/>
    <property type="match status" value="1"/>
</dbReference>
<dbReference type="Proteomes" id="UP001226020">
    <property type="component" value="Unassembled WGS sequence"/>
</dbReference>
<feature type="binding site" evidence="7">
    <location>
        <begin position="41"/>
        <end position="42"/>
    </location>
    <ligand>
        <name>substrate</name>
    </ligand>
</feature>
<comment type="pathway">
    <text evidence="7">Cell wall biogenesis; peptidoglycan biosynthesis.</text>
</comment>
<reference evidence="8 9" key="1">
    <citation type="journal article" date="2023" name="Front. Microbiol.">
        <title>Phylogeography and host specificity of Pasteurellaceae pathogenic to sea-farmed fish in the north-east Atlantic.</title>
        <authorList>
            <person name="Gulla S."/>
            <person name="Colquhoun D.J."/>
            <person name="Olsen A.B."/>
            <person name="Spilsberg B."/>
            <person name="Lagesen K."/>
            <person name="Aakesson C.P."/>
            <person name="Strom S."/>
            <person name="Manji F."/>
            <person name="Birkbeck T.H."/>
            <person name="Nilsen H.K."/>
        </authorList>
    </citation>
    <scope>NUCLEOTIDE SEQUENCE [LARGE SCALE GENOMIC DNA]</scope>
    <source>
        <strain evidence="8 9">NVIB3131</strain>
    </source>
</reference>
<dbReference type="AlphaFoldDB" id="A0AAW8CDG1"/>
<comment type="similarity">
    <text evidence="7">Belongs to the aspartate/glutamate racemases family.</text>
</comment>
<proteinExistence type="inferred from homology"/>
<comment type="catalytic activity">
    <reaction evidence="1 7">
        <text>L-glutamate = D-glutamate</text>
        <dbReference type="Rhea" id="RHEA:12813"/>
        <dbReference type="ChEBI" id="CHEBI:29985"/>
        <dbReference type="ChEBI" id="CHEBI:29986"/>
        <dbReference type="EC" id="5.1.1.3"/>
    </reaction>
</comment>
<dbReference type="Pfam" id="PF01177">
    <property type="entry name" value="Asp_Glu_race"/>
    <property type="match status" value="1"/>
</dbReference>
<feature type="binding site" evidence="7">
    <location>
        <begin position="185"/>
        <end position="186"/>
    </location>
    <ligand>
        <name>substrate</name>
    </ligand>
</feature>
<evidence type="ECO:0000256" key="4">
    <source>
        <dbReference type="ARBA" id="ARBA00022984"/>
    </source>
</evidence>
<keyword evidence="9" id="KW-1185">Reference proteome</keyword>
<dbReference type="GO" id="GO:0008360">
    <property type="term" value="P:regulation of cell shape"/>
    <property type="evidence" value="ECO:0007669"/>
    <property type="project" value="UniProtKB-KW"/>
</dbReference>
<dbReference type="PROSITE" id="PS00923">
    <property type="entry name" value="ASP_GLU_RACEMASE_1"/>
    <property type="match status" value="1"/>
</dbReference>
<dbReference type="SUPFAM" id="SSF53681">
    <property type="entry name" value="Aspartate/glutamate racemase"/>
    <property type="match status" value="2"/>
</dbReference>
<evidence type="ECO:0000256" key="7">
    <source>
        <dbReference type="HAMAP-Rule" id="MF_00258"/>
    </source>
</evidence>
<protein>
    <recommendedName>
        <fullName evidence="2 7">Glutamate racemase</fullName>
        <ecNumber evidence="2 7">5.1.1.3</ecNumber>
    </recommendedName>
</protein>
<dbReference type="PANTHER" id="PTHR21198">
    <property type="entry name" value="GLUTAMATE RACEMASE"/>
    <property type="match status" value="1"/>
</dbReference>
<evidence type="ECO:0000256" key="6">
    <source>
        <dbReference type="ARBA" id="ARBA00023316"/>
    </source>
</evidence>
<dbReference type="EC" id="5.1.1.3" evidence="2 7"/>
<keyword evidence="5 7" id="KW-0413">Isomerase</keyword>
<keyword evidence="4 7" id="KW-0573">Peptidoglycan synthesis</keyword>
<dbReference type="InterPro" id="IPR033134">
    <property type="entry name" value="Asp/Glu_racemase_AS_2"/>
</dbReference>
<sequence>MKPTILIYDSGMGGLTIYDEIQKKLPNAHYIYCFDNAYFPYSEKTEIELIQRAEKIVQKVIDKLPLDLIVVACNTASTVVLPILREKFDIDVVGTVPAIKPAAQISQTKVIGLLATKGTINRSYVQDLIDKYAKGCVIEKIGSTDLVELAEEKMKTNNVDINKLQKIIMPWQGNLELDTVILGCTHFPVVKKELQQLLPNVKNFVDSGKAIANRVEFLLKSKKIENKKAFDNISYCTQVTKSKKNHEMIMIKKGFKRLDLL</sequence>
<evidence type="ECO:0000256" key="5">
    <source>
        <dbReference type="ARBA" id="ARBA00023235"/>
    </source>
</evidence>
<dbReference type="Gene3D" id="3.40.50.1860">
    <property type="match status" value="2"/>
</dbReference>
<dbReference type="InterPro" id="IPR004391">
    <property type="entry name" value="Glu_race"/>
</dbReference>
<evidence type="ECO:0000256" key="3">
    <source>
        <dbReference type="ARBA" id="ARBA00022960"/>
    </source>
</evidence>
<dbReference type="GO" id="GO:0071555">
    <property type="term" value="P:cell wall organization"/>
    <property type="evidence" value="ECO:0007669"/>
    <property type="project" value="UniProtKB-KW"/>
</dbReference>
<organism evidence="8 9">
    <name type="scientific">Phocoenobacter atlanticus subsp. atlanticus</name>
    <dbReference type="NCBI Taxonomy" id="3061285"/>
    <lineage>
        <taxon>Bacteria</taxon>
        <taxon>Pseudomonadati</taxon>
        <taxon>Pseudomonadota</taxon>
        <taxon>Gammaproteobacteria</taxon>
        <taxon>Pasteurellales</taxon>
        <taxon>Pasteurellaceae</taxon>
        <taxon>Phocoenobacter</taxon>
        <taxon>Phocoenobacter atlanticus</taxon>
    </lineage>
</organism>
<comment type="function">
    <text evidence="7">Provides the (R)-glutamate required for cell wall biosynthesis.</text>
</comment>
<feature type="binding site" evidence="7">
    <location>
        <begin position="9"/>
        <end position="10"/>
    </location>
    <ligand>
        <name>substrate</name>
    </ligand>
</feature>
<gene>
    <name evidence="7 8" type="primary">murI</name>
    <name evidence="8" type="ORF">QJU57_02725</name>
</gene>
<feature type="binding site" evidence="7">
    <location>
        <begin position="74"/>
        <end position="75"/>
    </location>
    <ligand>
        <name>substrate</name>
    </ligand>
</feature>
<accession>A0AAW8CDG1</accession>
<dbReference type="EMBL" id="JASAXT010000003">
    <property type="protein sequence ID" value="MDP8147994.1"/>
    <property type="molecule type" value="Genomic_DNA"/>
</dbReference>
<evidence type="ECO:0000256" key="2">
    <source>
        <dbReference type="ARBA" id="ARBA00013090"/>
    </source>
</evidence>
<evidence type="ECO:0000313" key="9">
    <source>
        <dbReference type="Proteomes" id="UP001226020"/>
    </source>
</evidence>
<dbReference type="InterPro" id="IPR018187">
    <property type="entry name" value="Asp/Glu_racemase_AS_1"/>
</dbReference>
<keyword evidence="6 7" id="KW-0961">Cell wall biogenesis/degradation</keyword>